<dbReference type="PANTHER" id="PTHR31296:SF1">
    <property type="entry name" value="MITOCHONDRIAL PROTEIN C2ORF69"/>
    <property type="match status" value="1"/>
</dbReference>
<dbReference type="PANTHER" id="PTHR31296">
    <property type="entry name" value="UPF0565 PROTEIN C2ORF69"/>
    <property type="match status" value="1"/>
</dbReference>
<dbReference type="Ensembl" id="ENSOKIT00005028946.1">
    <property type="protein sequence ID" value="ENSOKIP00005027323.1"/>
    <property type="gene ID" value="ENSOKIG00005011882.1"/>
</dbReference>
<dbReference type="InterPro" id="IPR018881">
    <property type="entry name" value="C2orf69_mit"/>
</dbReference>
<evidence type="ECO:0000313" key="1">
    <source>
        <dbReference type="Ensembl" id="ENSOKIP00005027323.1"/>
    </source>
</evidence>
<dbReference type="GO" id="GO:0005739">
    <property type="term" value="C:mitochondrion"/>
    <property type="evidence" value="ECO:0007669"/>
    <property type="project" value="TreeGrafter"/>
</dbReference>
<proteinExistence type="predicted"/>
<name>A0A8C7FFG9_ONCKI</name>
<protein>
    <submittedName>
        <fullName evidence="1">Chromosome 2 open reading frame 69</fullName>
    </submittedName>
</protein>
<organism evidence="1 2">
    <name type="scientific">Oncorhynchus kisutch</name>
    <name type="common">Coho salmon</name>
    <name type="synonym">Salmo kisutch</name>
    <dbReference type="NCBI Taxonomy" id="8019"/>
    <lineage>
        <taxon>Eukaryota</taxon>
        <taxon>Metazoa</taxon>
        <taxon>Chordata</taxon>
        <taxon>Craniata</taxon>
        <taxon>Vertebrata</taxon>
        <taxon>Euteleostomi</taxon>
        <taxon>Actinopterygii</taxon>
        <taxon>Neopterygii</taxon>
        <taxon>Teleostei</taxon>
        <taxon>Protacanthopterygii</taxon>
        <taxon>Salmoniformes</taxon>
        <taxon>Salmonidae</taxon>
        <taxon>Salmoninae</taxon>
        <taxon>Oncorhynchus</taxon>
    </lineage>
</organism>
<reference evidence="1" key="1">
    <citation type="submission" date="2025-08" db="UniProtKB">
        <authorList>
            <consortium name="Ensembl"/>
        </authorList>
    </citation>
    <scope>IDENTIFICATION</scope>
</reference>
<dbReference type="Proteomes" id="UP000694557">
    <property type="component" value="Unassembled WGS sequence"/>
</dbReference>
<keyword evidence="2" id="KW-1185">Reference proteome</keyword>
<dbReference type="CTD" id="109870821"/>
<sequence length="347" mass="38570">MHLRLNYINPVLAPMITARGVATGFHCAAKAMSAAAGSSPFEPPEHCLPGVQETRPGSPPRLRRLVDIPGCQPDRVNDLLLLSNVTSDSQGRCGSDAEDRNAHVVFFPGDIQNFQQEMSLQPEGAQWLSWSLENVALTLGRRFPDRHVWVIRASRMYLHKFSCYHNFVESNQFGAPEHSPDYGAFRHLWALLSNGMERAGLPNPLPLQRGGDTVAPGFSLAVVGFSKGCVVLNQMVYELARARADPELGPFVERLSDMYWLDGGHPGGSETWVTDKRALGELAASGVAVHAHVTPYEVRDPMRAWVGREHGRFVKKLEDLGARLSQKMHFEDEPASIENHFRIIQDF</sequence>
<dbReference type="KEGG" id="oki:109870821"/>
<accession>A0A8C7FFG9</accession>
<evidence type="ECO:0000313" key="2">
    <source>
        <dbReference type="Proteomes" id="UP000694557"/>
    </source>
</evidence>
<reference evidence="1" key="2">
    <citation type="submission" date="2025-09" db="UniProtKB">
        <authorList>
            <consortium name="Ensembl"/>
        </authorList>
    </citation>
    <scope>IDENTIFICATION</scope>
</reference>
<dbReference type="Pfam" id="PF10561">
    <property type="entry name" value="C2orf69"/>
    <property type="match status" value="2"/>
</dbReference>
<gene>
    <name evidence="1" type="primary">C2orf69</name>
    <name evidence="1" type="synonym">lg26h2orf69</name>
</gene>
<dbReference type="AlphaFoldDB" id="A0A8C7FFG9"/>
<dbReference type="GeneTree" id="ENSGT00390000005550"/>